<dbReference type="SUPFAM" id="SSF53756">
    <property type="entry name" value="UDP-Glycosyltransferase/glycogen phosphorylase"/>
    <property type="match status" value="1"/>
</dbReference>
<proteinExistence type="predicted"/>
<protein>
    <recommendedName>
        <fullName evidence="3">Glycosyltransferase involved in cell wall biosynthesis</fullName>
    </recommendedName>
</protein>
<dbReference type="AlphaFoldDB" id="A0A2T0U728"/>
<reference evidence="1 2" key="1">
    <citation type="submission" date="2018-03" db="EMBL/GenBank/DDBJ databases">
        <title>Genomic Encyclopedia of Type Strains, Phase III (KMG-III): the genomes of soil and plant-associated and newly described type strains.</title>
        <authorList>
            <person name="Whitman W."/>
        </authorList>
    </citation>
    <scope>NUCLEOTIDE SEQUENCE [LARGE SCALE GENOMIC DNA]</scope>
    <source>
        <strain evidence="1 2">CGMCC 1.9313</strain>
    </source>
</reference>
<dbReference type="OrthoDB" id="973857at2"/>
<dbReference type="Proteomes" id="UP000238034">
    <property type="component" value="Unassembled WGS sequence"/>
</dbReference>
<gene>
    <name evidence="1" type="ORF">B0I27_103138</name>
</gene>
<organism evidence="1 2">
    <name type="scientific">Arcticibacter pallidicorallinus</name>
    <dbReference type="NCBI Taxonomy" id="1259464"/>
    <lineage>
        <taxon>Bacteria</taxon>
        <taxon>Pseudomonadati</taxon>
        <taxon>Bacteroidota</taxon>
        <taxon>Sphingobacteriia</taxon>
        <taxon>Sphingobacteriales</taxon>
        <taxon>Sphingobacteriaceae</taxon>
        <taxon>Arcticibacter</taxon>
    </lineage>
</organism>
<dbReference type="Gene3D" id="3.40.50.2000">
    <property type="entry name" value="Glycogen Phosphorylase B"/>
    <property type="match status" value="1"/>
</dbReference>
<keyword evidence="2" id="KW-1185">Reference proteome</keyword>
<name>A0A2T0U728_9SPHI</name>
<evidence type="ECO:0008006" key="3">
    <source>
        <dbReference type="Google" id="ProtNLM"/>
    </source>
</evidence>
<comment type="caution">
    <text evidence="1">The sequence shown here is derived from an EMBL/GenBank/DDBJ whole genome shotgun (WGS) entry which is preliminary data.</text>
</comment>
<evidence type="ECO:0000313" key="1">
    <source>
        <dbReference type="EMBL" id="PRY53668.1"/>
    </source>
</evidence>
<dbReference type="RefSeq" id="WP_106292269.1">
    <property type="nucleotide sequence ID" value="NZ_PVTH01000003.1"/>
</dbReference>
<dbReference type="EMBL" id="PVTH01000003">
    <property type="protein sequence ID" value="PRY53668.1"/>
    <property type="molecule type" value="Genomic_DNA"/>
</dbReference>
<sequence>MQINEVDINQAFEKIKRLANGKFLKQEYGSSLAHIESAAIHAYNFNIVYTDPDLEEMIEKISSKLFEQVSNRSNTGRILFYDSFGWENRGLTQQYIRALIKLGYSFLYVFENKHSKYSATIEAELRAFPSQVEVFEMDIEMPLIARGQDLYQRILEYNPDKGLLHLSPGCSMALSVFHAFPNIEWININLTDHAFWLGSKLFHKNIEFRDYGYSISLRKRFFKHEQLARLPYYPIMEPSPFEGFPERAMLKDKVIVFSGGSFYKVYGDNGLFFTILDQLLVENPEIVLLFAGSGDPAVFKMFIDAKGYQERVLLLGHRKDINELFTKCDIYLGTYPLSGGLMSQYAAVNGKPILAYTSDDLPANYVEEVVCHNRNFKITYTDLREFFDYAKRLVRDPQFREGEGSKLRQVVISPEQFAEELDEILKYSESHRRMKEIRINYERFSQLYLEIENQFTNAAKNYLISRYRLRAIILFPKFSILCVKNQIRKRTCILRNSFLLRNKKWV</sequence>
<evidence type="ECO:0000313" key="2">
    <source>
        <dbReference type="Proteomes" id="UP000238034"/>
    </source>
</evidence>
<accession>A0A2T0U728</accession>